<dbReference type="Proteomes" id="UP001178281">
    <property type="component" value="Unassembled WGS sequence"/>
</dbReference>
<dbReference type="PANTHER" id="PTHR24320:SF283">
    <property type="entry name" value="RETINOL DEHYDROGENASE 11"/>
    <property type="match status" value="1"/>
</dbReference>
<dbReference type="GO" id="GO:0016491">
    <property type="term" value="F:oxidoreductase activity"/>
    <property type="evidence" value="ECO:0007669"/>
    <property type="project" value="UniProtKB-KW"/>
</dbReference>
<name>A0AA90SJZ5_9ACTN</name>
<dbReference type="PANTHER" id="PTHR24320">
    <property type="entry name" value="RETINOL DEHYDROGENASE"/>
    <property type="match status" value="1"/>
</dbReference>
<reference evidence="4" key="1">
    <citation type="submission" date="2023-08" db="EMBL/GenBank/DDBJ databases">
        <title>The draft genome of Tsukamurella strandjordii strain 050030.</title>
        <authorList>
            <person name="Zhao F."/>
            <person name="Feng Y."/>
            <person name="Zong Z."/>
        </authorList>
    </citation>
    <scope>NUCLEOTIDE SEQUENCE</scope>
    <source>
        <strain evidence="4">050030</strain>
    </source>
</reference>
<evidence type="ECO:0000313" key="4">
    <source>
        <dbReference type="EMBL" id="MDP0396848.1"/>
    </source>
</evidence>
<keyword evidence="2" id="KW-0560">Oxidoreductase</keyword>
<dbReference type="InterPro" id="IPR002347">
    <property type="entry name" value="SDR_fam"/>
</dbReference>
<dbReference type="SUPFAM" id="SSF51735">
    <property type="entry name" value="NAD(P)-binding Rossmann-fold domains"/>
    <property type="match status" value="1"/>
</dbReference>
<dbReference type="Gene3D" id="3.40.50.720">
    <property type="entry name" value="NAD(P)-binding Rossmann-like Domain"/>
    <property type="match status" value="1"/>
</dbReference>
<proteinExistence type="inferred from homology"/>
<dbReference type="AlphaFoldDB" id="A0AA90SJZ5"/>
<sequence>MTTPTYVVTGANGGLGQVVTRRLAATGGRVVMACRDVDGAQRIADGIDGDVTVGELDLGDLDSVRAFADTVGEVDVLVNNAGLMNIPLKRTKQDFEMQFGVNHLGHFLLTGLLLDRLTDRVVAVSSVAHRQNYRWRMDDPNYEHRKYLRSEAYGQSKLANMMFARELQRRFEAAGSDKRAYYVHPGVSPTGLFTRTETPLDRVARQAVSLLSNPPEQAAEALVLAATDRDLDPHPWWGPSQLFQTRGRVGKCSTTAESKDTAKWAELWDVSERLTGFTYPV</sequence>
<keyword evidence="5" id="KW-1185">Reference proteome</keyword>
<evidence type="ECO:0000313" key="5">
    <source>
        <dbReference type="Proteomes" id="UP001178281"/>
    </source>
</evidence>
<dbReference type="Pfam" id="PF00106">
    <property type="entry name" value="adh_short"/>
    <property type="match status" value="1"/>
</dbReference>
<evidence type="ECO:0000256" key="1">
    <source>
        <dbReference type="ARBA" id="ARBA00006484"/>
    </source>
</evidence>
<dbReference type="RefSeq" id="WP_305110211.1">
    <property type="nucleotide sequence ID" value="NZ_BAAAII010000002.1"/>
</dbReference>
<gene>
    <name evidence="4" type="ORF">Q7X28_02800</name>
</gene>
<protein>
    <submittedName>
        <fullName evidence="4">SDR family NAD(P)-dependent oxidoreductase</fullName>
    </submittedName>
</protein>
<evidence type="ECO:0000256" key="2">
    <source>
        <dbReference type="ARBA" id="ARBA00023002"/>
    </source>
</evidence>
<comment type="caution">
    <text evidence="4">The sequence shown here is derived from an EMBL/GenBank/DDBJ whole genome shotgun (WGS) entry which is preliminary data.</text>
</comment>
<accession>A0AA90SJZ5</accession>
<dbReference type="InterPro" id="IPR036291">
    <property type="entry name" value="NAD(P)-bd_dom_sf"/>
</dbReference>
<comment type="similarity">
    <text evidence="1 3">Belongs to the short-chain dehydrogenases/reductases (SDR) family.</text>
</comment>
<evidence type="ECO:0000256" key="3">
    <source>
        <dbReference type="RuleBase" id="RU000363"/>
    </source>
</evidence>
<dbReference type="PRINTS" id="PR00081">
    <property type="entry name" value="GDHRDH"/>
</dbReference>
<dbReference type="PRINTS" id="PR00080">
    <property type="entry name" value="SDRFAMILY"/>
</dbReference>
<dbReference type="EMBL" id="JAUTIX010000001">
    <property type="protein sequence ID" value="MDP0396848.1"/>
    <property type="molecule type" value="Genomic_DNA"/>
</dbReference>
<organism evidence="4 5">
    <name type="scientific">Tsukamurella strandjordii</name>
    <dbReference type="NCBI Taxonomy" id="147577"/>
    <lineage>
        <taxon>Bacteria</taxon>
        <taxon>Bacillati</taxon>
        <taxon>Actinomycetota</taxon>
        <taxon>Actinomycetes</taxon>
        <taxon>Mycobacteriales</taxon>
        <taxon>Tsukamurellaceae</taxon>
        <taxon>Tsukamurella</taxon>
    </lineage>
</organism>